<name>A0A8J5W477_ZIZPA</name>
<evidence type="ECO:0000256" key="3">
    <source>
        <dbReference type="ARBA" id="ARBA00023065"/>
    </source>
</evidence>
<accession>A0A8J5W477</accession>
<reference evidence="4" key="2">
    <citation type="submission" date="2021-02" db="EMBL/GenBank/DDBJ databases">
        <authorList>
            <person name="Kimball J.A."/>
            <person name="Haas M.W."/>
            <person name="Macchietto M."/>
            <person name="Kono T."/>
            <person name="Duquette J."/>
            <person name="Shao M."/>
        </authorList>
    </citation>
    <scope>NUCLEOTIDE SEQUENCE</scope>
    <source>
        <tissue evidence="4">Fresh leaf tissue</tissue>
    </source>
</reference>
<dbReference type="EMBL" id="JAAALK010000282">
    <property type="protein sequence ID" value="KAG8077838.1"/>
    <property type="molecule type" value="Genomic_DNA"/>
</dbReference>
<keyword evidence="5" id="KW-1185">Reference proteome</keyword>
<comment type="caution">
    <text evidence="4">The sequence shown here is derived from an EMBL/GenBank/DDBJ whole genome shotgun (WGS) entry which is preliminary data.</text>
</comment>
<dbReference type="PANTHER" id="PTHR16254:SF20">
    <property type="entry name" value="K(+) EFFLUX ANTIPORTER 5"/>
    <property type="match status" value="1"/>
</dbReference>
<sequence>MILASPPPPPRPIPRLSLTIDADVGAARRIKKRTVGEEECSDYLGLSLELGSFLAGIMISTTDFAHHTLEQVTTPLIFKLIPVVMHLGILMRWFPSETTMQNEVWMLGKSGQDNLKNPKEFLSFSRLKVNCDDEKALAVASQGTVAAASRCHGHCGRQWSALDSACVRVLYLFVPSL</sequence>
<dbReference type="InterPro" id="IPR045158">
    <property type="entry name" value="KEA4/5/6-like"/>
</dbReference>
<evidence type="ECO:0000313" key="5">
    <source>
        <dbReference type="Proteomes" id="UP000729402"/>
    </source>
</evidence>
<dbReference type="PANTHER" id="PTHR16254">
    <property type="entry name" value="POTASSIUM/PROTON ANTIPORTER-RELATED"/>
    <property type="match status" value="1"/>
</dbReference>
<evidence type="ECO:0000256" key="1">
    <source>
        <dbReference type="ARBA" id="ARBA00022448"/>
    </source>
</evidence>
<keyword evidence="3" id="KW-0406">Ion transport</keyword>
<gene>
    <name evidence="4" type="ORF">GUJ93_ZPchr0007g4407</name>
</gene>
<dbReference type="GO" id="GO:0015386">
    <property type="term" value="F:potassium:proton antiporter activity"/>
    <property type="evidence" value="ECO:0007669"/>
    <property type="project" value="InterPro"/>
</dbReference>
<keyword evidence="1" id="KW-0813">Transport</keyword>
<dbReference type="Proteomes" id="UP000729402">
    <property type="component" value="Unassembled WGS sequence"/>
</dbReference>
<dbReference type="OrthoDB" id="1654420at2759"/>
<dbReference type="AlphaFoldDB" id="A0A8J5W477"/>
<keyword evidence="2" id="KW-0050">Antiport</keyword>
<proteinExistence type="predicted"/>
<organism evidence="4 5">
    <name type="scientific">Zizania palustris</name>
    <name type="common">Northern wild rice</name>
    <dbReference type="NCBI Taxonomy" id="103762"/>
    <lineage>
        <taxon>Eukaryota</taxon>
        <taxon>Viridiplantae</taxon>
        <taxon>Streptophyta</taxon>
        <taxon>Embryophyta</taxon>
        <taxon>Tracheophyta</taxon>
        <taxon>Spermatophyta</taxon>
        <taxon>Magnoliopsida</taxon>
        <taxon>Liliopsida</taxon>
        <taxon>Poales</taxon>
        <taxon>Poaceae</taxon>
        <taxon>BOP clade</taxon>
        <taxon>Oryzoideae</taxon>
        <taxon>Oryzeae</taxon>
        <taxon>Zizaniinae</taxon>
        <taxon>Zizania</taxon>
    </lineage>
</organism>
<protein>
    <submittedName>
        <fullName evidence="4">Uncharacterized protein</fullName>
    </submittedName>
</protein>
<evidence type="ECO:0000313" key="4">
    <source>
        <dbReference type="EMBL" id="KAG8077838.1"/>
    </source>
</evidence>
<reference evidence="4" key="1">
    <citation type="journal article" date="2021" name="bioRxiv">
        <title>Whole Genome Assembly and Annotation of Northern Wild Rice, Zizania palustris L., Supports a Whole Genome Duplication in the Zizania Genus.</title>
        <authorList>
            <person name="Haas M."/>
            <person name="Kono T."/>
            <person name="Macchietto M."/>
            <person name="Millas R."/>
            <person name="McGilp L."/>
            <person name="Shao M."/>
            <person name="Duquette J."/>
            <person name="Hirsch C.N."/>
            <person name="Kimball J."/>
        </authorList>
    </citation>
    <scope>NUCLEOTIDE SEQUENCE</scope>
    <source>
        <tissue evidence="4">Fresh leaf tissue</tissue>
    </source>
</reference>
<evidence type="ECO:0000256" key="2">
    <source>
        <dbReference type="ARBA" id="ARBA00022449"/>
    </source>
</evidence>